<evidence type="ECO:0000256" key="4">
    <source>
        <dbReference type="ARBA" id="ARBA00022692"/>
    </source>
</evidence>
<dbReference type="Gene3D" id="1.10.3720.10">
    <property type="entry name" value="MetI-like"/>
    <property type="match status" value="1"/>
</dbReference>
<comment type="caution">
    <text evidence="9">The sequence shown here is derived from an EMBL/GenBank/DDBJ whole genome shotgun (WGS) entry which is preliminary data.</text>
</comment>
<comment type="subcellular location">
    <subcellularLocation>
        <location evidence="1 7">Cell membrane</location>
        <topology evidence="1 7">Multi-pass membrane protein</topology>
    </subcellularLocation>
</comment>
<evidence type="ECO:0000256" key="6">
    <source>
        <dbReference type="ARBA" id="ARBA00023136"/>
    </source>
</evidence>
<evidence type="ECO:0000256" key="3">
    <source>
        <dbReference type="ARBA" id="ARBA00022475"/>
    </source>
</evidence>
<feature type="transmembrane region" description="Helical" evidence="7">
    <location>
        <begin position="108"/>
        <end position="130"/>
    </location>
</feature>
<keyword evidence="3" id="KW-1003">Cell membrane</keyword>
<keyword evidence="2 7" id="KW-0813">Transport</keyword>
<sequence>MRSKRKLKNVLVIILLTILCIIFLIPLFLMILTSLKSMPEIMASKFVLFPEKALFSNYIEAMQRGNWLGYFGNSFFVTALTVLISLILNSMAGYGFARIPFRGRNTLFFFALTGMMVPTQVTMIPVFINLKSFPLVGGNDLFGNGGTGMINTYAGLILPYIAGAFGVFLCRQFYMNFPASLDDAAKIDGCSRLTAYFRIYLPLSKPILATLAVLKASQTWNDYMWPLIMINNDEKMTIQVAVISKFVTEVNTQWNLLMAATAMIILPLLILFLFTQKYFVEGIVTTGMKG</sequence>
<evidence type="ECO:0000259" key="8">
    <source>
        <dbReference type="PROSITE" id="PS50928"/>
    </source>
</evidence>
<dbReference type="CDD" id="cd06261">
    <property type="entry name" value="TM_PBP2"/>
    <property type="match status" value="1"/>
</dbReference>
<dbReference type="AlphaFoldDB" id="A0A8J6TWZ9"/>
<keyword evidence="6 7" id="KW-0472">Membrane</keyword>
<evidence type="ECO:0000313" key="9">
    <source>
        <dbReference type="EMBL" id="MBC8610435.1"/>
    </source>
</evidence>
<feature type="transmembrane region" description="Helical" evidence="7">
    <location>
        <begin position="12"/>
        <end position="32"/>
    </location>
</feature>
<dbReference type="PROSITE" id="PS50928">
    <property type="entry name" value="ABC_TM1"/>
    <property type="match status" value="1"/>
</dbReference>
<feature type="transmembrane region" description="Helical" evidence="7">
    <location>
        <begin position="254"/>
        <end position="274"/>
    </location>
</feature>
<dbReference type="PANTHER" id="PTHR43744:SF12">
    <property type="entry name" value="ABC TRANSPORTER PERMEASE PROTEIN MG189-RELATED"/>
    <property type="match status" value="1"/>
</dbReference>
<keyword evidence="10" id="KW-1185">Reference proteome</keyword>
<comment type="similarity">
    <text evidence="7">Belongs to the binding-protein-dependent transport system permease family.</text>
</comment>
<dbReference type="Pfam" id="PF00528">
    <property type="entry name" value="BPD_transp_1"/>
    <property type="match status" value="1"/>
</dbReference>
<dbReference type="Proteomes" id="UP000632659">
    <property type="component" value="Unassembled WGS sequence"/>
</dbReference>
<feature type="domain" description="ABC transmembrane type-1" evidence="8">
    <location>
        <begin position="71"/>
        <end position="275"/>
    </location>
</feature>
<keyword evidence="4 7" id="KW-0812">Transmembrane</keyword>
<name>A0A8J6TWZ9_9FIRM</name>
<dbReference type="GO" id="GO:0055085">
    <property type="term" value="P:transmembrane transport"/>
    <property type="evidence" value="ECO:0007669"/>
    <property type="project" value="InterPro"/>
</dbReference>
<dbReference type="EMBL" id="JACRTL010000002">
    <property type="protein sequence ID" value="MBC8610435.1"/>
    <property type="molecule type" value="Genomic_DNA"/>
</dbReference>
<protein>
    <submittedName>
        <fullName evidence="9">Carbohydrate ABC transporter permease</fullName>
    </submittedName>
</protein>
<evidence type="ECO:0000256" key="1">
    <source>
        <dbReference type="ARBA" id="ARBA00004651"/>
    </source>
</evidence>
<accession>A0A8J6TWZ9</accession>
<dbReference type="RefSeq" id="WP_093989550.1">
    <property type="nucleotide sequence ID" value="NZ_FYDD01000004.1"/>
</dbReference>
<evidence type="ECO:0000313" key="10">
    <source>
        <dbReference type="Proteomes" id="UP000632659"/>
    </source>
</evidence>
<dbReference type="InterPro" id="IPR035906">
    <property type="entry name" value="MetI-like_sf"/>
</dbReference>
<dbReference type="PANTHER" id="PTHR43744">
    <property type="entry name" value="ABC TRANSPORTER PERMEASE PROTEIN MG189-RELATED-RELATED"/>
    <property type="match status" value="1"/>
</dbReference>
<dbReference type="GO" id="GO:0005886">
    <property type="term" value="C:plasma membrane"/>
    <property type="evidence" value="ECO:0007669"/>
    <property type="project" value="UniProtKB-SubCell"/>
</dbReference>
<proteinExistence type="inferred from homology"/>
<organism evidence="9 10">
    <name type="scientific">Massiliimalia timonensis</name>
    <dbReference type="NCBI Taxonomy" id="1987501"/>
    <lineage>
        <taxon>Bacteria</taxon>
        <taxon>Bacillati</taxon>
        <taxon>Bacillota</taxon>
        <taxon>Clostridia</taxon>
        <taxon>Eubacteriales</taxon>
        <taxon>Oscillospiraceae</taxon>
        <taxon>Massiliimalia</taxon>
    </lineage>
</organism>
<dbReference type="OrthoDB" id="9794684at2"/>
<feature type="transmembrane region" description="Helical" evidence="7">
    <location>
        <begin position="75"/>
        <end position="96"/>
    </location>
</feature>
<dbReference type="SUPFAM" id="SSF161098">
    <property type="entry name" value="MetI-like"/>
    <property type="match status" value="1"/>
</dbReference>
<reference evidence="9" key="1">
    <citation type="submission" date="2020-08" db="EMBL/GenBank/DDBJ databases">
        <title>Genome public.</title>
        <authorList>
            <person name="Liu C."/>
            <person name="Sun Q."/>
        </authorList>
    </citation>
    <scope>NUCLEOTIDE SEQUENCE</scope>
    <source>
        <strain evidence="9">NSJ-15</strain>
    </source>
</reference>
<evidence type="ECO:0000256" key="2">
    <source>
        <dbReference type="ARBA" id="ARBA00022448"/>
    </source>
</evidence>
<evidence type="ECO:0000256" key="5">
    <source>
        <dbReference type="ARBA" id="ARBA00022989"/>
    </source>
</evidence>
<keyword evidence="5 7" id="KW-1133">Transmembrane helix</keyword>
<feature type="transmembrane region" description="Helical" evidence="7">
    <location>
        <begin position="150"/>
        <end position="174"/>
    </location>
</feature>
<gene>
    <name evidence="9" type="ORF">H8702_04775</name>
</gene>
<evidence type="ECO:0000256" key="7">
    <source>
        <dbReference type="RuleBase" id="RU363032"/>
    </source>
</evidence>
<dbReference type="InterPro" id="IPR000515">
    <property type="entry name" value="MetI-like"/>
</dbReference>